<sequence length="43" mass="4713">MTAKKDARTPLSCQVRSYIGGLPGRIRALAALESRIARDAKNR</sequence>
<name>A0A1H1P3D4_9GAMM</name>
<organism evidence="1 2">
    <name type="scientific">Halopseudomonas xinjiangensis</name>
    <dbReference type="NCBI Taxonomy" id="487184"/>
    <lineage>
        <taxon>Bacteria</taxon>
        <taxon>Pseudomonadati</taxon>
        <taxon>Pseudomonadota</taxon>
        <taxon>Gammaproteobacteria</taxon>
        <taxon>Pseudomonadales</taxon>
        <taxon>Pseudomonadaceae</taxon>
        <taxon>Halopseudomonas</taxon>
    </lineage>
</organism>
<dbReference type="STRING" id="487184.SAMN05216421_0824"/>
<gene>
    <name evidence="1" type="ORF">SAMN05216421_0824</name>
</gene>
<dbReference type="EMBL" id="LT629736">
    <property type="protein sequence ID" value="SDS05741.1"/>
    <property type="molecule type" value="Genomic_DNA"/>
</dbReference>
<reference evidence="2" key="1">
    <citation type="submission" date="2016-10" db="EMBL/GenBank/DDBJ databases">
        <authorList>
            <person name="Varghese N."/>
            <person name="Submissions S."/>
        </authorList>
    </citation>
    <scope>NUCLEOTIDE SEQUENCE [LARGE SCALE GENOMIC DNA]</scope>
    <source>
        <strain evidence="2">NRRL B-51270</strain>
    </source>
</reference>
<protein>
    <submittedName>
        <fullName evidence="1">Uncharacterized protein</fullName>
    </submittedName>
</protein>
<proteinExistence type="predicted"/>
<dbReference type="AlphaFoldDB" id="A0A1H1P3D4"/>
<evidence type="ECO:0000313" key="2">
    <source>
        <dbReference type="Proteomes" id="UP000243207"/>
    </source>
</evidence>
<keyword evidence="2" id="KW-1185">Reference proteome</keyword>
<dbReference type="Proteomes" id="UP000243207">
    <property type="component" value="Chromosome I"/>
</dbReference>
<accession>A0A1H1P3D4</accession>
<evidence type="ECO:0000313" key="1">
    <source>
        <dbReference type="EMBL" id="SDS05741.1"/>
    </source>
</evidence>